<accession>A0A0J9ES80</accession>
<proteinExistence type="predicted"/>
<feature type="non-terminal residue" evidence="1">
    <location>
        <position position="1"/>
    </location>
</feature>
<dbReference type="Proteomes" id="UP000007802">
    <property type="component" value="Unassembled WGS sequence"/>
</dbReference>
<dbReference type="AlphaFoldDB" id="A0A0J9ES80"/>
<gene>
    <name evidence="1" type="ORF">BDDG_13302</name>
</gene>
<protein>
    <submittedName>
        <fullName evidence="1">Uncharacterized protein</fullName>
    </submittedName>
</protein>
<sequence length="205" mass="22262">SSHIDRSASADNSELSVKSLIKNLKNVIMKKLFISCVTRSSAFLSASSAASFSTALSQSSTLISVSDSLTFSTSVPVTSTLTTSGFAISAFIISSSHFKEMLCRLNESHLSRIILLLNSVKIIKIVMSFTVYEVIAFTDIKKLFITVNLFSDIFASASEIILIKDDNAAETIFFCSQASSVTFSFSSAGKIVRISDYKYSVSDDF</sequence>
<dbReference type="EMBL" id="GG749581">
    <property type="protein sequence ID" value="KMW69128.1"/>
    <property type="molecule type" value="Genomic_DNA"/>
</dbReference>
<reference evidence="1" key="1">
    <citation type="submission" date="2010-03" db="EMBL/GenBank/DDBJ databases">
        <title>Annotation of Blastomyces dermatitidis strain ATCC 18188.</title>
        <authorList>
            <consortium name="The Broad Institute Genome Sequencing Platform"/>
            <consortium name="Broad Institute Genome Sequencing Center for Infectious Disease."/>
            <person name="Cuomo C."/>
            <person name="Klein B."/>
            <person name="Sullivan T."/>
            <person name="Heitman J."/>
            <person name="Young S."/>
            <person name="Zeng Q."/>
            <person name="Gargeya S."/>
            <person name="Alvarado L."/>
            <person name="Berlin A.M."/>
            <person name="Chapman S.B."/>
            <person name="Chen Z."/>
            <person name="Freedman E."/>
            <person name="Gellesch M."/>
            <person name="Goldberg J."/>
            <person name="Griggs A."/>
            <person name="Gujja S."/>
            <person name="Heilman E."/>
            <person name="Heiman D."/>
            <person name="Howarth C."/>
            <person name="Mehta T."/>
            <person name="Neiman D."/>
            <person name="Pearson M."/>
            <person name="Roberts A."/>
            <person name="Saif S."/>
            <person name="Shea T."/>
            <person name="Shenoy N."/>
            <person name="Sisk P."/>
            <person name="Stolte C."/>
            <person name="Sykes S."/>
            <person name="White J."/>
            <person name="Yandava C."/>
            <person name="Haas B."/>
            <person name="Nusbaum C."/>
            <person name="Birren B."/>
        </authorList>
    </citation>
    <scope>NUCLEOTIDE SEQUENCE</scope>
    <source>
        <strain evidence="1">ATCC 18188</strain>
    </source>
</reference>
<evidence type="ECO:0000313" key="1">
    <source>
        <dbReference type="EMBL" id="KMW69128.1"/>
    </source>
</evidence>
<organism evidence="1">
    <name type="scientific">Ajellomyces dermatitidis (strain ATCC 18188 / CBS 674.68)</name>
    <name type="common">Blastomyces dermatitidis</name>
    <dbReference type="NCBI Taxonomy" id="653446"/>
    <lineage>
        <taxon>Eukaryota</taxon>
        <taxon>Fungi</taxon>
        <taxon>Dikarya</taxon>
        <taxon>Ascomycota</taxon>
        <taxon>Pezizomycotina</taxon>
        <taxon>Eurotiomycetes</taxon>
        <taxon>Eurotiomycetidae</taxon>
        <taxon>Onygenales</taxon>
        <taxon>Ajellomycetaceae</taxon>
        <taxon>Blastomyces</taxon>
    </lineage>
</organism>
<feature type="non-terminal residue" evidence="1">
    <location>
        <position position="205"/>
    </location>
</feature>
<name>A0A0J9ES80_AJEDA</name>